<feature type="compositionally biased region" description="Low complexity" evidence="1">
    <location>
        <begin position="463"/>
        <end position="473"/>
    </location>
</feature>
<organism evidence="2 3">
    <name type="scientific">Candolleomyces aberdarensis</name>
    <dbReference type="NCBI Taxonomy" id="2316362"/>
    <lineage>
        <taxon>Eukaryota</taxon>
        <taxon>Fungi</taxon>
        <taxon>Dikarya</taxon>
        <taxon>Basidiomycota</taxon>
        <taxon>Agaricomycotina</taxon>
        <taxon>Agaricomycetes</taxon>
        <taxon>Agaricomycetidae</taxon>
        <taxon>Agaricales</taxon>
        <taxon>Agaricineae</taxon>
        <taxon>Psathyrellaceae</taxon>
        <taxon>Candolleomyces</taxon>
    </lineage>
</organism>
<dbReference type="OrthoDB" id="3235325at2759"/>
<accession>A0A4Q2D848</accession>
<dbReference type="AlphaFoldDB" id="A0A4Q2D848"/>
<dbReference type="STRING" id="2316362.A0A4Q2D848"/>
<evidence type="ECO:0000313" key="2">
    <source>
        <dbReference type="EMBL" id="RXW14405.1"/>
    </source>
</evidence>
<keyword evidence="3" id="KW-1185">Reference proteome</keyword>
<evidence type="ECO:0000256" key="1">
    <source>
        <dbReference type="SAM" id="MobiDB-lite"/>
    </source>
</evidence>
<feature type="compositionally biased region" description="Low complexity" evidence="1">
    <location>
        <begin position="115"/>
        <end position="134"/>
    </location>
</feature>
<feature type="region of interest" description="Disordered" evidence="1">
    <location>
        <begin position="115"/>
        <end position="136"/>
    </location>
</feature>
<feature type="region of interest" description="Disordered" evidence="1">
    <location>
        <begin position="302"/>
        <end position="536"/>
    </location>
</feature>
<protein>
    <submittedName>
        <fullName evidence="2">Uncharacterized protein</fullName>
    </submittedName>
</protein>
<reference evidence="2 3" key="1">
    <citation type="submission" date="2019-01" db="EMBL/GenBank/DDBJ databases">
        <title>Draft genome sequence of Psathyrella aberdarensis IHI B618.</title>
        <authorList>
            <person name="Buettner E."/>
            <person name="Kellner H."/>
        </authorList>
    </citation>
    <scope>NUCLEOTIDE SEQUENCE [LARGE SCALE GENOMIC DNA]</scope>
    <source>
        <strain evidence="2 3">IHI B618</strain>
    </source>
</reference>
<sequence length="622" mass="67261">MSQGYPRYSSNLFLDTNDRYNGYSTHARSGSDTGDGSNLSLYGGRNFSTPGPSRSRSPDLGFDPDFENPRFRELWQENTRLKAEIEALKMRCEQEKANAAKFFTLLGDALKQPTSAAATTGTGSGTTLSPSSQPAFGQVVSGQEQLQRELDKLPPLPLDPNPSDAQFENCKYWFQSNVAEDAEFRANNSLARMTKWEHITDVLGNAVSEQVLDAVFAKLTSTWDHLHYLFMAPVTWGVKAPIVALYVKTVMYNAFPWLQYCDGDWKLHNICTDRFAQWTRTRNSKPQCPMLAKALGIPIAAPFAPGSRKRRGGDTSDARKKARAERETAKAAPTSSASSSVKPSSQATPQTSSAAGIFTATASTSTSVPNSTGSQQPPGQFSILSGSGPSHPHNLDANNMWVQATPLPAPGPNPAFKLPEDGSGNFEENTASGLAESGKCRASPSDFEFAYSRSASPNNVPPQTNAQAATTQAGGDNESREPPASMIVDHENNKDLFAGIDIPPPAKTAPIIQGPSQPPPPKKKAASSGNGKAETPTAAVTARNLCLVDYIKIHGHGITKSDFTIYFNQQLPKPVRKDYENLSKQRKKASAEEQLQPSSILENYLKTLASTRDSTSAPPPSW</sequence>
<evidence type="ECO:0000313" key="3">
    <source>
        <dbReference type="Proteomes" id="UP000290288"/>
    </source>
</evidence>
<feature type="compositionally biased region" description="Polar residues" evidence="1">
    <location>
        <begin position="360"/>
        <end position="388"/>
    </location>
</feature>
<dbReference type="Proteomes" id="UP000290288">
    <property type="component" value="Unassembled WGS sequence"/>
</dbReference>
<name>A0A4Q2D848_9AGAR</name>
<proteinExistence type="predicted"/>
<feature type="compositionally biased region" description="Low complexity" evidence="1">
    <location>
        <begin position="330"/>
        <end position="355"/>
    </location>
</feature>
<gene>
    <name evidence="2" type="ORF">EST38_g11452</name>
</gene>
<comment type="caution">
    <text evidence="2">The sequence shown here is derived from an EMBL/GenBank/DDBJ whole genome shotgun (WGS) entry which is preliminary data.</text>
</comment>
<dbReference type="EMBL" id="SDEE01000707">
    <property type="protein sequence ID" value="RXW14405.1"/>
    <property type="molecule type" value="Genomic_DNA"/>
</dbReference>
<feature type="compositionally biased region" description="Polar residues" evidence="1">
    <location>
        <begin position="24"/>
        <end position="55"/>
    </location>
</feature>
<feature type="region of interest" description="Disordered" evidence="1">
    <location>
        <begin position="24"/>
        <end position="65"/>
    </location>
</feature>
<feature type="compositionally biased region" description="Polar residues" evidence="1">
    <location>
        <begin position="453"/>
        <end position="462"/>
    </location>
</feature>
<feature type="compositionally biased region" description="Basic and acidic residues" evidence="1">
    <location>
        <begin position="312"/>
        <end position="329"/>
    </location>
</feature>